<evidence type="ECO:0000256" key="1">
    <source>
        <dbReference type="ARBA" id="ARBA00022723"/>
    </source>
</evidence>
<feature type="region of interest" description="Disordered" evidence="4">
    <location>
        <begin position="1224"/>
        <end position="1245"/>
    </location>
</feature>
<dbReference type="PROSITE" id="PS50081">
    <property type="entry name" value="ZF_DAG_PE_2"/>
    <property type="match status" value="1"/>
</dbReference>
<feature type="region of interest" description="Disordered" evidence="4">
    <location>
        <begin position="126"/>
        <end position="153"/>
    </location>
</feature>
<keyword evidence="1" id="KW-0479">Metal-binding</keyword>
<dbReference type="InterPro" id="IPR001194">
    <property type="entry name" value="cDENN_dom"/>
</dbReference>
<dbReference type="Pfam" id="PF02141">
    <property type="entry name" value="DENN"/>
    <property type="match status" value="1"/>
</dbReference>
<proteinExistence type="predicted"/>
<dbReference type="InterPro" id="IPR005113">
    <property type="entry name" value="uDENN_dom"/>
</dbReference>
<organism evidence="7 8">
    <name type="scientific">Trichophyton equinum (strain ATCC MYA-4606 / CBS 127.97)</name>
    <name type="common">Horse ringworm fungus</name>
    <dbReference type="NCBI Taxonomy" id="559882"/>
    <lineage>
        <taxon>Eukaryota</taxon>
        <taxon>Fungi</taxon>
        <taxon>Dikarya</taxon>
        <taxon>Ascomycota</taxon>
        <taxon>Pezizomycotina</taxon>
        <taxon>Eurotiomycetes</taxon>
        <taxon>Eurotiomycetidae</taxon>
        <taxon>Onygenales</taxon>
        <taxon>Arthrodermataceae</taxon>
        <taxon>Trichophyton</taxon>
    </lineage>
</organism>
<dbReference type="CDD" id="cd00029">
    <property type="entry name" value="C1"/>
    <property type="match status" value="1"/>
</dbReference>
<reference evidence="8" key="1">
    <citation type="journal article" date="2012" name="MBio">
        <title>Comparative genome analysis of Trichophyton rubrum and related dermatophytes reveals candidate genes involved in infection.</title>
        <authorList>
            <person name="Martinez D.A."/>
            <person name="Oliver B.G."/>
            <person name="Graeser Y."/>
            <person name="Goldberg J.M."/>
            <person name="Li W."/>
            <person name="Martinez-Rossi N.M."/>
            <person name="Monod M."/>
            <person name="Shelest E."/>
            <person name="Barton R.C."/>
            <person name="Birch E."/>
            <person name="Brakhage A.A."/>
            <person name="Chen Z."/>
            <person name="Gurr S.J."/>
            <person name="Heiman D."/>
            <person name="Heitman J."/>
            <person name="Kosti I."/>
            <person name="Rossi A."/>
            <person name="Saif S."/>
            <person name="Samalova M."/>
            <person name="Saunders C.W."/>
            <person name="Shea T."/>
            <person name="Summerbell R.C."/>
            <person name="Xu J."/>
            <person name="Young S."/>
            <person name="Zeng Q."/>
            <person name="Birren B.W."/>
            <person name="Cuomo C.A."/>
            <person name="White T.C."/>
        </authorList>
    </citation>
    <scope>NUCLEOTIDE SEQUENCE [LARGE SCALE GENOMIC DNA]</scope>
    <source>
        <strain evidence="8">ATCC MYA-4606 / CBS 127.97</strain>
    </source>
</reference>
<keyword evidence="3" id="KW-0862">Zinc</keyword>
<gene>
    <name evidence="7" type="ORF">TEQG_06905</name>
</gene>
<dbReference type="SMART" id="SM00799">
    <property type="entry name" value="DENN"/>
    <property type="match status" value="1"/>
</dbReference>
<feature type="compositionally biased region" description="Low complexity" evidence="4">
    <location>
        <begin position="238"/>
        <end position="252"/>
    </location>
</feature>
<dbReference type="InterPro" id="IPR005112">
    <property type="entry name" value="dDENN_dom"/>
</dbReference>
<evidence type="ECO:0000259" key="5">
    <source>
        <dbReference type="PROSITE" id="PS50081"/>
    </source>
</evidence>
<evidence type="ECO:0000259" key="6">
    <source>
        <dbReference type="PROSITE" id="PS50211"/>
    </source>
</evidence>
<dbReference type="AlphaFoldDB" id="F2Q1Y6"/>
<dbReference type="InterPro" id="IPR004146">
    <property type="entry name" value="DC1"/>
</dbReference>
<dbReference type="InterPro" id="IPR037516">
    <property type="entry name" value="Tripartite_DENN"/>
</dbReference>
<keyword evidence="2" id="KW-0677">Repeat</keyword>
<evidence type="ECO:0000313" key="7">
    <source>
        <dbReference type="EMBL" id="EGE08154.1"/>
    </source>
</evidence>
<dbReference type="OrthoDB" id="6019893at2759"/>
<dbReference type="PANTHER" id="PTHR12296:SF21">
    <property type="entry name" value="DENN DOMAIN-CONTAINING PROTEIN 3"/>
    <property type="match status" value="1"/>
</dbReference>
<dbReference type="HOGENOM" id="CLU_001932_0_0_1"/>
<dbReference type="SMART" id="SM00801">
    <property type="entry name" value="dDENN"/>
    <property type="match status" value="1"/>
</dbReference>
<dbReference type="InterPro" id="IPR046349">
    <property type="entry name" value="C1-like_sf"/>
</dbReference>
<dbReference type="SUPFAM" id="SSF57889">
    <property type="entry name" value="Cysteine-rich domain"/>
    <property type="match status" value="1"/>
</dbReference>
<dbReference type="InterPro" id="IPR051696">
    <property type="entry name" value="DENN_Domain_GEFs"/>
</dbReference>
<feature type="domain" description="Phorbol-ester/DAG-type" evidence="5">
    <location>
        <begin position="1007"/>
        <end position="1055"/>
    </location>
</feature>
<feature type="domain" description="UDENN" evidence="6">
    <location>
        <begin position="378"/>
        <end position="1139"/>
    </location>
</feature>
<dbReference type="InterPro" id="IPR043153">
    <property type="entry name" value="DENN_C"/>
</dbReference>
<feature type="region of interest" description="Disordered" evidence="4">
    <location>
        <begin position="866"/>
        <end position="951"/>
    </location>
</feature>
<dbReference type="GO" id="GO:0032483">
    <property type="term" value="P:regulation of Rab protein signal transduction"/>
    <property type="evidence" value="ECO:0007669"/>
    <property type="project" value="TreeGrafter"/>
</dbReference>
<dbReference type="GO" id="GO:0046872">
    <property type="term" value="F:metal ion binding"/>
    <property type="evidence" value="ECO:0007669"/>
    <property type="project" value="UniProtKB-KW"/>
</dbReference>
<dbReference type="VEuPathDB" id="FungiDB:TEQG_06905"/>
<dbReference type="Gene3D" id="3.30.450.200">
    <property type="match status" value="1"/>
</dbReference>
<dbReference type="Pfam" id="PF03456">
    <property type="entry name" value="uDENN"/>
    <property type="match status" value="1"/>
</dbReference>
<feature type="region of interest" description="Disordered" evidence="4">
    <location>
        <begin position="36"/>
        <end position="55"/>
    </location>
</feature>
<feature type="compositionally biased region" description="Basic and acidic residues" evidence="4">
    <location>
        <begin position="919"/>
        <end position="931"/>
    </location>
</feature>
<feature type="compositionally biased region" description="Low complexity" evidence="4">
    <location>
        <begin position="874"/>
        <end position="891"/>
    </location>
</feature>
<evidence type="ECO:0000256" key="2">
    <source>
        <dbReference type="ARBA" id="ARBA00022737"/>
    </source>
</evidence>
<dbReference type="InterPro" id="IPR002219">
    <property type="entry name" value="PKC_DAG/PE"/>
</dbReference>
<protein>
    <submittedName>
        <fullName evidence="7">DDENN domain-containing protein</fullName>
    </submittedName>
</protein>
<evidence type="ECO:0000256" key="3">
    <source>
        <dbReference type="ARBA" id="ARBA00022833"/>
    </source>
</evidence>
<dbReference type="PANTHER" id="PTHR12296">
    <property type="entry name" value="DENN DOMAIN-CONTAINING PROTEIN 4"/>
    <property type="match status" value="1"/>
</dbReference>
<feature type="compositionally biased region" description="Acidic residues" evidence="4">
    <location>
        <begin position="196"/>
        <end position="209"/>
    </location>
</feature>
<feature type="region of interest" description="Disordered" evidence="4">
    <location>
        <begin position="183"/>
        <end position="225"/>
    </location>
</feature>
<dbReference type="Pfam" id="PF03107">
    <property type="entry name" value="C1_2"/>
    <property type="match status" value="1"/>
</dbReference>
<dbReference type="PROSITE" id="PS50211">
    <property type="entry name" value="DENN"/>
    <property type="match status" value="1"/>
</dbReference>
<dbReference type="Pfam" id="PF03455">
    <property type="entry name" value="dDENN"/>
    <property type="match status" value="1"/>
</dbReference>
<evidence type="ECO:0000313" key="8">
    <source>
        <dbReference type="Proteomes" id="UP000009169"/>
    </source>
</evidence>
<dbReference type="Proteomes" id="UP000009169">
    <property type="component" value="Unassembled WGS sequence"/>
</dbReference>
<dbReference type="eggNOG" id="ENOG502QQUM">
    <property type="taxonomic scope" value="Eukaryota"/>
</dbReference>
<accession>F2Q1Y6</accession>
<evidence type="ECO:0000256" key="4">
    <source>
        <dbReference type="SAM" id="MobiDB-lite"/>
    </source>
</evidence>
<dbReference type="SMART" id="SM00800">
    <property type="entry name" value="uDENN"/>
    <property type="match status" value="1"/>
</dbReference>
<dbReference type="Gene3D" id="3.40.50.11500">
    <property type="match status" value="1"/>
</dbReference>
<dbReference type="GO" id="GO:0031410">
    <property type="term" value="C:cytoplasmic vesicle"/>
    <property type="evidence" value="ECO:0007669"/>
    <property type="project" value="TreeGrafter"/>
</dbReference>
<feature type="region of interest" description="Disordered" evidence="4">
    <location>
        <begin position="238"/>
        <end position="260"/>
    </location>
</feature>
<keyword evidence="8" id="KW-1185">Reference proteome</keyword>
<sequence length="1245" mass="137414">MHAGCRVLDEAKHNLTTRFNPSSELALRLRSSTPLGSACLSPPSSLPERPRRSNGTVVNSFASDRLRSPASTAAAAAAAAGCLCLCLCLDRPACSVRFGSSSPASPARRHANKGKRKPCLVAFAAPEEEPRTHPQGALETLPRWLPRSQSTRPSSAPLAEFFWIAGVDGSEILDIYSKLGEEYKASRSPAPPVTDTIEEDADAEVEEESLSTGNSPAVSNRNSVQFPKTGDEARLSFQSSTFEPASSSAAEPHSNRSSLTIKAASSTNGASTGSSFLSEADFDDALRKFASERDSFLTDLTLSAGAVVPNRPKPRPRTQKIVAEDVNSLKSSIGTVRRHMSFRDMSSMKRQPSIARQSSVRTSRRLSNYNSVIPVPQPLEMPANMHPLKRKFEPVLLDRYPPKGAPDENLRRGKFPDYIPMFAFPNDINIVSSDQRPRSTWHGFAMTGGDGSKLHGVCVTVWIPLNHNAADELEKRCEEWRRDNMTNEERELAASLGERLGLERAKLSRLLAQLPTVPSGSTSRENLEDEISAVEEKIGLMADLLRPVRHGAASKIDGLTDGDTGFWIPRAYGILGKDASMVTFWKEWLKAVTVPMMDGAILRVPPTSPRVGRWQPLERYVVNLCMEAFGPISSKTQVELSIRELRLFARKEALNELPGSRNTDLYPLFRALSVSNIIILFEYALAESRIIFLSSYISMLNLASKALIELLFPFQWTGVFIPILPARLIQAIEAPCPYIVGIERRYENIEFPADDFVLVDLDQDLIESTSRPTPLPRHQRRKLQSLLQAAAPLHHRYGVTAGPPAYAMETFPYDCVPAEIPSIYSPKAPSTNLPKFVALNSASFGQQSSVNPAPIYNTFLCSKGDASLSRGNERPSTSSTSKNSNPSSPRTASPTSIKFPHPSTPISRNDSGFALQASLREKRSGHFDQASRRSSSLAIDRRQIPRRPSVPFLGHSSNLSVTTLNTDGGTSVYAPSIYAQSTIAASTIMPQHFQPIRSPAGSTMIEGHCLQLLRPVDERSTCDICDERADEATYRCTGCTTIVHHRCAGQICLVCPVAFHPDQIRAAFVRCFASLLYTYKKFLRPATGDKKKNGLTYDFQMEAFLKSLPHEHAAYMTVLQQTQGFNEFISERERAKQKSKDPRIILFDEIVLSKRNRGRSTFFSGRMTTDFLSDTSNHLWRSASASSFSPTTRKEIPTSLDWKSVVTRVPAKLDPNFMKEPRMIQGAPRISSTVNNARRKPVGSN</sequence>
<feature type="compositionally biased region" description="Polar residues" evidence="4">
    <location>
        <begin position="210"/>
        <end position="225"/>
    </location>
</feature>
<name>F2Q1Y6_TRIEC</name>
<dbReference type="EMBL" id="DS995773">
    <property type="protein sequence ID" value="EGE08154.1"/>
    <property type="molecule type" value="Genomic_DNA"/>
</dbReference>